<dbReference type="GeneID" id="175366"/>
<protein>
    <submittedName>
        <fullName evidence="2">Peptidase M23</fullName>
    </submittedName>
</protein>
<feature type="region of interest" description="Disordered" evidence="1">
    <location>
        <begin position="222"/>
        <end position="318"/>
    </location>
</feature>
<accession>Q688A5</accession>
<reference evidence="2 3" key="1">
    <citation type="journal article" date="1998" name="Science">
        <title>Genome sequence of the nematode C. elegans: a platform for investigating biology.</title>
        <authorList>
            <consortium name="The C. elegans sequencing consortium"/>
            <person name="Sulson J.E."/>
            <person name="Waterston R."/>
        </authorList>
    </citation>
    <scope>NUCLEOTIDE SEQUENCE [LARGE SCALE GENOMIC DNA]</scope>
    <source>
        <strain evidence="2 3">Bristol N2</strain>
    </source>
</reference>
<dbReference type="PANTHER" id="PTHR21516:SF8">
    <property type="entry name" value="FHA DOMAIN-CONTAINING PROTEIN-RELATED"/>
    <property type="match status" value="1"/>
</dbReference>
<dbReference type="Pfam" id="PF03312">
    <property type="entry name" value="DUF272"/>
    <property type="match status" value="1"/>
</dbReference>
<dbReference type="PANTHER" id="PTHR21516">
    <property type="entry name" value="AAA_LID_7 DOMAIN-CONTAINING PROTEIN-RELATED-RELATED"/>
    <property type="match status" value="1"/>
</dbReference>
<evidence type="ECO:0000313" key="2">
    <source>
        <dbReference type="EMBL" id="CCD68633.1"/>
    </source>
</evidence>
<dbReference type="HOGENOM" id="CLU_584272_0_0_1"/>
<proteinExistence type="predicted"/>
<dbReference type="ExpressionAtlas" id="Q688A5">
    <property type="expression patterns" value="baseline"/>
</dbReference>
<dbReference type="RefSeq" id="NP_001021234.1">
    <property type="nucleotide sequence ID" value="NM_001026063.3"/>
</dbReference>
<dbReference type="WormBase" id="E02H9.3a">
    <property type="protein sequence ID" value="CE37218"/>
    <property type="gene ID" value="WBGene00017101"/>
</dbReference>
<sequence>MRAVRERITQRELNYDYLVPRADTQKRAEQEAADKRAATITVDSTMRAVRERITPRELNYDYLVPRADTQKHAEQEAADKRAATITVDSTMRAVRERITQRELNYDYLVPRADTQKHAEQEAADKRAATITVDSTMRAVRERITQRELVRKVENDTPKKSALIFDIRLNISREMIPEKIVHFEAVEIAPQAPNERFANPAQKVGSGFSTTAKKPEPIVGTGFSLASRTESPKPNSTVVGKRFQRPQTPKQNTKVVGSGFPSPQKQVTPANNNKVAGSGFPKPPKKEEKIVGTGFQPPKKDKNSEKQGQIVGEGFTTSQTKEEKQRAVVTRIDEKRPGLYYLWNLDSKTEGLFKTTKYVLALGHHFEGTFQKQEDGRCVCKEYIRQITELLHGGINDKEKLFLTVKITKFTPAGVNQKFSTGTAKYIGELLEGRTDETKLTAGCIGKTVKIERRRVGEKDYVWMVTKIL</sequence>
<dbReference type="CTD" id="175366"/>
<dbReference type="AlphaFoldDB" id="Q688A5"/>
<dbReference type="InterPro" id="IPR004987">
    <property type="entry name" value="DUF272"/>
</dbReference>
<dbReference type="Bgee" id="WBGene00017101">
    <property type="expression patterns" value="Expressed in adult organism and 2 other cell types or tissues"/>
</dbReference>
<dbReference type="AGR" id="WB:WBGene00017101"/>
<evidence type="ECO:0000313" key="4">
    <source>
        <dbReference type="WormBase" id="E02H9.3a"/>
    </source>
</evidence>
<dbReference type="UCSC" id="E02H9.3a.2">
    <property type="organism name" value="c. elegans"/>
</dbReference>
<feature type="compositionally biased region" description="Polar residues" evidence="1">
    <location>
        <begin position="244"/>
        <end position="274"/>
    </location>
</feature>
<dbReference type="Proteomes" id="UP000001940">
    <property type="component" value="Chromosome III"/>
</dbReference>
<dbReference type="EMBL" id="BX284603">
    <property type="protein sequence ID" value="CCD68633.1"/>
    <property type="molecule type" value="Genomic_DNA"/>
</dbReference>
<gene>
    <name evidence="2" type="ORF">CELE_E02H9.3</name>
    <name evidence="2 4" type="ORF">E02H9.3</name>
</gene>
<evidence type="ECO:0000256" key="1">
    <source>
        <dbReference type="SAM" id="MobiDB-lite"/>
    </source>
</evidence>
<feature type="compositionally biased region" description="Polar residues" evidence="1">
    <location>
        <begin position="223"/>
        <end position="237"/>
    </location>
</feature>
<organism evidence="2 3">
    <name type="scientific">Caenorhabditis elegans</name>
    <dbReference type="NCBI Taxonomy" id="6239"/>
    <lineage>
        <taxon>Eukaryota</taxon>
        <taxon>Metazoa</taxon>
        <taxon>Ecdysozoa</taxon>
        <taxon>Nematoda</taxon>
        <taxon>Chromadorea</taxon>
        <taxon>Rhabditida</taxon>
        <taxon>Rhabditina</taxon>
        <taxon>Rhabditomorpha</taxon>
        <taxon>Rhabditoidea</taxon>
        <taxon>Rhabditidae</taxon>
        <taxon>Peloderinae</taxon>
        <taxon>Caenorhabditis</taxon>
    </lineage>
</organism>
<dbReference type="KEGG" id="cel:CELE_E02H9.3"/>
<evidence type="ECO:0000313" key="3">
    <source>
        <dbReference type="Proteomes" id="UP000001940"/>
    </source>
</evidence>
<name>Q688A5_CAEEL</name>
<keyword evidence="3" id="KW-1185">Reference proteome</keyword>